<sequence length="290" mass="31352">MDPSTGHGFVPIQRNDTYPFIDPTKSSFSGQNVLITGAARGLGREMAISYAKAGASGIALLDILDATPVEADLRAAAAATGNPAPTLVSVQVDVTSEVSVASAVKTVSAVFQSLDFIINNAGLLTGYATLLDSEPAKWWRDWEVNVKGPYLISRAFLPLVLKGTQKTFVVTSSVGAHFTMPGGSSYESSKLAVLKLNYYLMAEHGSDGVLAYAIAPGGVPTAMIAGFPEALHDRLTDTPQLVADTLVFLTRERRDWLAERYIDSRWDMEQLMAKKREIMDRDLLKVRIAL</sequence>
<accession>A0AAN7WF52</accession>
<dbReference type="PRINTS" id="PR00081">
    <property type="entry name" value="GDHRDH"/>
</dbReference>
<dbReference type="PANTHER" id="PTHR42760:SF37">
    <property type="entry name" value="CLAVALDEHYDE DEHYDROGENASE"/>
    <property type="match status" value="1"/>
</dbReference>
<evidence type="ECO:0000256" key="1">
    <source>
        <dbReference type="ARBA" id="ARBA00006484"/>
    </source>
</evidence>
<dbReference type="AlphaFoldDB" id="A0AAN7WF52"/>
<comment type="similarity">
    <text evidence="1">Belongs to the short-chain dehydrogenases/reductases (SDR) family.</text>
</comment>
<evidence type="ECO:0000256" key="2">
    <source>
        <dbReference type="ARBA" id="ARBA00023002"/>
    </source>
</evidence>
<dbReference type="Pfam" id="PF00106">
    <property type="entry name" value="adh_short"/>
    <property type="match status" value="1"/>
</dbReference>
<proteinExistence type="inferred from homology"/>
<dbReference type="SUPFAM" id="SSF51735">
    <property type="entry name" value="NAD(P)-binding Rossmann-fold domains"/>
    <property type="match status" value="1"/>
</dbReference>
<dbReference type="Proteomes" id="UP001310594">
    <property type="component" value="Unassembled WGS sequence"/>
</dbReference>
<dbReference type="EMBL" id="JAVRQU010000005">
    <property type="protein sequence ID" value="KAK5703300.1"/>
    <property type="molecule type" value="Genomic_DNA"/>
</dbReference>
<keyword evidence="2" id="KW-0560">Oxidoreductase</keyword>
<dbReference type="InterPro" id="IPR036291">
    <property type="entry name" value="NAD(P)-bd_dom_sf"/>
</dbReference>
<evidence type="ECO:0000313" key="3">
    <source>
        <dbReference type="EMBL" id="KAK5703300.1"/>
    </source>
</evidence>
<reference evidence="3" key="1">
    <citation type="submission" date="2023-08" db="EMBL/GenBank/DDBJ databases">
        <title>Black Yeasts Isolated from many extreme environments.</title>
        <authorList>
            <person name="Coleine C."/>
            <person name="Stajich J.E."/>
            <person name="Selbmann L."/>
        </authorList>
    </citation>
    <scope>NUCLEOTIDE SEQUENCE</scope>
    <source>
        <strain evidence="3">CCFEE 5810</strain>
    </source>
</reference>
<evidence type="ECO:0000313" key="4">
    <source>
        <dbReference type="Proteomes" id="UP001310594"/>
    </source>
</evidence>
<dbReference type="PANTHER" id="PTHR42760">
    <property type="entry name" value="SHORT-CHAIN DEHYDROGENASES/REDUCTASES FAMILY MEMBER"/>
    <property type="match status" value="1"/>
</dbReference>
<gene>
    <name evidence="3" type="ORF">LTR97_004249</name>
</gene>
<dbReference type="InterPro" id="IPR002347">
    <property type="entry name" value="SDR_fam"/>
</dbReference>
<protein>
    <submittedName>
        <fullName evidence="3">Uncharacterized protein</fullName>
    </submittedName>
</protein>
<dbReference type="CDD" id="cd05233">
    <property type="entry name" value="SDR_c"/>
    <property type="match status" value="1"/>
</dbReference>
<dbReference type="GO" id="GO:0016616">
    <property type="term" value="F:oxidoreductase activity, acting on the CH-OH group of donors, NAD or NADP as acceptor"/>
    <property type="evidence" value="ECO:0007669"/>
    <property type="project" value="TreeGrafter"/>
</dbReference>
<comment type="caution">
    <text evidence="3">The sequence shown here is derived from an EMBL/GenBank/DDBJ whole genome shotgun (WGS) entry which is preliminary data.</text>
</comment>
<name>A0AAN7WF52_9PEZI</name>
<dbReference type="Gene3D" id="3.40.50.720">
    <property type="entry name" value="NAD(P)-binding Rossmann-like Domain"/>
    <property type="match status" value="1"/>
</dbReference>
<organism evidence="3 4">
    <name type="scientific">Elasticomyces elasticus</name>
    <dbReference type="NCBI Taxonomy" id="574655"/>
    <lineage>
        <taxon>Eukaryota</taxon>
        <taxon>Fungi</taxon>
        <taxon>Dikarya</taxon>
        <taxon>Ascomycota</taxon>
        <taxon>Pezizomycotina</taxon>
        <taxon>Dothideomycetes</taxon>
        <taxon>Dothideomycetidae</taxon>
        <taxon>Mycosphaerellales</taxon>
        <taxon>Teratosphaeriaceae</taxon>
        <taxon>Elasticomyces</taxon>
    </lineage>
</organism>